<accession>A0A8S0ZUX8</accession>
<comment type="caution">
    <text evidence="2">The sequence shown here is derived from an EMBL/GenBank/DDBJ whole genome shotgun (WGS) entry which is preliminary data.</text>
</comment>
<reference evidence="2 3" key="1">
    <citation type="submission" date="2020-04" db="EMBL/GenBank/DDBJ databases">
        <authorList>
            <person name="Wallbank WR R."/>
            <person name="Pardo Diaz C."/>
            <person name="Kozak K."/>
            <person name="Martin S."/>
            <person name="Jiggins C."/>
            <person name="Moest M."/>
            <person name="Warren A I."/>
            <person name="Byers J.R.P. K."/>
            <person name="Montejo-Kovacevich G."/>
            <person name="Yen C E."/>
        </authorList>
    </citation>
    <scope>NUCLEOTIDE SEQUENCE [LARGE SCALE GENOMIC DNA]</scope>
</reference>
<evidence type="ECO:0000313" key="2">
    <source>
        <dbReference type="EMBL" id="CAB3237330.1"/>
    </source>
</evidence>
<sequence>MSKDINGHVIVTLGIPARGGVEAALSRGAGGRHSRATCCLRHSSRLEPRPRMFAAHTQTSSDVLLDNDQQDDNDVWCQRK</sequence>
<dbReference type="AlphaFoldDB" id="A0A8S0ZUX8"/>
<gene>
    <name evidence="2" type="ORF">APLA_LOCUS7834</name>
</gene>
<dbReference type="EMBL" id="CADEBD010000303">
    <property type="protein sequence ID" value="CAB3237330.1"/>
    <property type="molecule type" value="Genomic_DNA"/>
</dbReference>
<dbReference type="OrthoDB" id="19988at2759"/>
<evidence type="ECO:0000256" key="1">
    <source>
        <dbReference type="SAM" id="MobiDB-lite"/>
    </source>
</evidence>
<feature type="region of interest" description="Disordered" evidence="1">
    <location>
        <begin position="58"/>
        <end position="80"/>
    </location>
</feature>
<proteinExistence type="predicted"/>
<evidence type="ECO:0000313" key="3">
    <source>
        <dbReference type="Proteomes" id="UP000494256"/>
    </source>
</evidence>
<name>A0A8S0ZUX8_ARCPL</name>
<protein>
    <submittedName>
        <fullName evidence="2">Uncharacterized protein</fullName>
    </submittedName>
</protein>
<dbReference type="Proteomes" id="UP000494256">
    <property type="component" value="Unassembled WGS sequence"/>
</dbReference>
<organism evidence="2 3">
    <name type="scientific">Arctia plantaginis</name>
    <name type="common">Wood tiger moth</name>
    <name type="synonym">Phalaena plantaginis</name>
    <dbReference type="NCBI Taxonomy" id="874455"/>
    <lineage>
        <taxon>Eukaryota</taxon>
        <taxon>Metazoa</taxon>
        <taxon>Ecdysozoa</taxon>
        <taxon>Arthropoda</taxon>
        <taxon>Hexapoda</taxon>
        <taxon>Insecta</taxon>
        <taxon>Pterygota</taxon>
        <taxon>Neoptera</taxon>
        <taxon>Endopterygota</taxon>
        <taxon>Lepidoptera</taxon>
        <taxon>Glossata</taxon>
        <taxon>Ditrysia</taxon>
        <taxon>Noctuoidea</taxon>
        <taxon>Erebidae</taxon>
        <taxon>Arctiinae</taxon>
        <taxon>Arctia</taxon>
    </lineage>
</organism>